<dbReference type="PRINTS" id="PR00385">
    <property type="entry name" value="P450"/>
</dbReference>
<dbReference type="GO" id="GO:0020037">
    <property type="term" value="F:heme binding"/>
    <property type="evidence" value="ECO:0007669"/>
    <property type="project" value="InterPro"/>
</dbReference>
<dbReference type="PROSITE" id="PS00086">
    <property type="entry name" value="CYTOCHROME_P450"/>
    <property type="match status" value="1"/>
</dbReference>
<evidence type="ECO:0000256" key="3">
    <source>
        <dbReference type="ARBA" id="ARBA00022617"/>
    </source>
</evidence>
<proteinExistence type="inferred from homology"/>
<evidence type="ECO:0000256" key="4">
    <source>
        <dbReference type="ARBA" id="ARBA00022723"/>
    </source>
</evidence>
<keyword evidence="9" id="KW-1133">Transmembrane helix</keyword>
<dbReference type="EMBL" id="JASWJB010000170">
    <property type="protein sequence ID" value="KAK2594396.1"/>
    <property type="molecule type" value="Genomic_DNA"/>
</dbReference>
<dbReference type="GO" id="GO:0004497">
    <property type="term" value="F:monooxygenase activity"/>
    <property type="evidence" value="ECO:0007669"/>
    <property type="project" value="UniProtKB-KW"/>
</dbReference>
<sequence length="530" mass="59960">MALFYIVTLPAKYVLLYLVVPWVLVVVFYRVALHPLRKYPGPFWAKITHGYGGVHAMGQKPHIHVYQNFKKYGPVYREGPNRLVFNSLSSIRDIYSNPNITKSRAYHNFRWLEKEGLFDTQDKAEHTRRRKIIGQAVSDRMIRNFEPTLIIQIDVFLRLMLDASRQRKVIDVTVPIKRLAVDIIGHLAFGYALNTLTETDHRFLPDALGGSIFIANLCYTWATFSWILPVIGYLARSKLKVYIAALRKFMLARMAQPADAKADFYSIAKGQLSLEGDNLAKSELWQEAIFFITAGGSTVGTAMAGTLFHLSRHSDWYAKVAQEVRTSFNSGDEIRNGPVLAGCKYLRAAIDESLRLSPPSLLSLWRTADPKVNQPFVVDGNIIPPKTEVAVNLWSIYHTPEYFPEPFCYRPDRWLAPEKGEGPNPLQADEVKEIMKQANVGFGLGDRNCAGKSMAYLETSIFIAKILWYFDFKVAPGEAGKLGAGEEGSPYPWGGPEQFQLRDIIAADHDGPNLVFTTRDNYWQDLEAKN</sequence>
<dbReference type="InterPro" id="IPR001128">
    <property type="entry name" value="Cyt_P450"/>
</dbReference>
<comment type="caution">
    <text evidence="10">The sequence shown here is derived from an EMBL/GenBank/DDBJ whole genome shotgun (WGS) entry which is preliminary data.</text>
</comment>
<dbReference type="SUPFAM" id="SSF48264">
    <property type="entry name" value="Cytochrome P450"/>
    <property type="match status" value="1"/>
</dbReference>
<evidence type="ECO:0000313" key="10">
    <source>
        <dbReference type="EMBL" id="KAK2594396.1"/>
    </source>
</evidence>
<feature type="binding site" description="axial binding residue" evidence="7">
    <location>
        <position position="449"/>
    </location>
    <ligand>
        <name>heme</name>
        <dbReference type="ChEBI" id="CHEBI:30413"/>
    </ligand>
    <ligandPart>
        <name>Fe</name>
        <dbReference type="ChEBI" id="CHEBI:18248"/>
    </ligandPart>
</feature>
<comment type="cofactor">
    <cofactor evidence="1 7">
        <name>heme</name>
        <dbReference type="ChEBI" id="CHEBI:30413"/>
    </cofactor>
</comment>
<dbReference type="PRINTS" id="PR00465">
    <property type="entry name" value="EP450IV"/>
</dbReference>
<dbReference type="InterPro" id="IPR017972">
    <property type="entry name" value="Cyt_P450_CS"/>
</dbReference>
<evidence type="ECO:0000256" key="9">
    <source>
        <dbReference type="SAM" id="Phobius"/>
    </source>
</evidence>
<gene>
    <name evidence="10" type="ORF">QQS21_007902</name>
</gene>
<dbReference type="InterPro" id="IPR002403">
    <property type="entry name" value="Cyt_P450_E_grp-IV"/>
</dbReference>
<keyword evidence="3 7" id="KW-0349">Heme</keyword>
<keyword evidence="8" id="KW-0560">Oxidoreductase</keyword>
<dbReference type="AlphaFoldDB" id="A0AAJ0CP91"/>
<keyword evidence="11" id="KW-1185">Reference proteome</keyword>
<keyword evidence="6 8" id="KW-0503">Monooxygenase</keyword>
<accession>A0AAJ0CP91</accession>
<protein>
    <recommendedName>
        <fullName evidence="12">Cytochrome P450</fullName>
    </recommendedName>
</protein>
<evidence type="ECO:0000256" key="8">
    <source>
        <dbReference type="RuleBase" id="RU000461"/>
    </source>
</evidence>
<keyword evidence="5 7" id="KW-0408">Iron</keyword>
<comment type="similarity">
    <text evidence="2 8">Belongs to the cytochrome P450 family.</text>
</comment>
<evidence type="ECO:0000256" key="5">
    <source>
        <dbReference type="ARBA" id="ARBA00023004"/>
    </source>
</evidence>
<dbReference type="PANTHER" id="PTHR24305:SF226">
    <property type="entry name" value="CYTOCHROME P450 MONOOXYGENASE"/>
    <property type="match status" value="1"/>
</dbReference>
<dbReference type="GO" id="GO:0005506">
    <property type="term" value="F:iron ion binding"/>
    <property type="evidence" value="ECO:0007669"/>
    <property type="project" value="InterPro"/>
</dbReference>
<evidence type="ECO:0000256" key="6">
    <source>
        <dbReference type="ARBA" id="ARBA00023033"/>
    </source>
</evidence>
<evidence type="ECO:0000313" key="11">
    <source>
        <dbReference type="Proteomes" id="UP001251528"/>
    </source>
</evidence>
<dbReference type="PANTHER" id="PTHR24305">
    <property type="entry name" value="CYTOCHROME P450"/>
    <property type="match status" value="1"/>
</dbReference>
<dbReference type="GO" id="GO:0016705">
    <property type="term" value="F:oxidoreductase activity, acting on paired donors, with incorporation or reduction of molecular oxygen"/>
    <property type="evidence" value="ECO:0007669"/>
    <property type="project" value="InterPro"/>
</dbReference>
<feature type="transmembrane region" description="Helical" evidence="9">
    <location>
        <begin position="14"/>
        <end position="33"/>
    </location>
</feature>
<keyword evidence="9" id="KW-0472">Membrane</keyword>
<dbReference type="InterPro" id="IPR050121">
    <property type="entry name" value="Cytochrome_P450_monoxygenase"/>
</dbReference>
<evidence type="ECO:0000256" key="7">
    <source>
        <dbReference type="PIRSR" id="PIRSR602403-1"/>
    </source>
</evidence>
<evidence type="ECO:0000256" key="2">
    <source>
        <dbReference type="ARBA" id="ARBA00010617"/>
    </source>
</evidence>
<dbReference type="InterPro" id="IPR036396">
    <property type="entry name" value="Cyt_P450_sf"/>
</dbReference>
<dbReference type="Proteomes" id="UP001251528">
    <property type="component" value="Unassembled WGS sequence"/>
</dbReference>
<evidence type="ECO:0000256" key="1">
    <source>
        <dbReference type="ARBA" id="ARBA00001971"/>
    </source>
</evidence>
<reference evidence="10" key="1">
    <citation type="submission" date="2023-06" db="EMBL/GenBank/DDBJ databases">
        <title>Conoideocrella luteorostrata (Hypocreales: Clavicipitaceae), a potential biocontrol fungus for elongate hemlock scale in United States Christmas tree production areas.</title>
        <authorList>
            <person name="Barrett H."/>
            <person name="Lovett B."/>
            <person name="Macias A.M."/>
            <person name="Stajich J.E."/>
            <person name="Kasson M.T."/>
        </authorList>
    </citation>
    <scope>NUCLEOTIDE SEQUENCE</scope>
    <source>
        <strain evidence="10">ARSEF 14590</strain>
    </source>
</reference>
<dbReference type="Gene3D" id="1.10.630.10">
    <property type="entry name" value="Cytochrome P450"/>
    <property type="match status" value="1"/>
</dbReference>
<evidence type="ECO:0008006" key="12">
    <source>
        <dbReference type="Google" id="ProtNLM"/>
    </source>
</evidence>
<keyword evidence="4 7" id="KW-0479">Metal-binding</keyword>
<keyword evidence="9" id="KW-0812">Transmembrane</keyword>
<dbReference type="Pfam" id="PF00067">
    <property type="entry name" value="p450"/>
    <property type="match status" value="1"/>
</dbReference>
<feature type="transmembrane region" description="Helical" evidence="9">
    <location>
        <begin position="213"/>
        <end position="235"/>
    </location>
</feature>
<name>A0AAJ0CP91_9HYPO</name>
<organism evidence="10 11">
    <name type="scientific">Conoideocrella luteorostrata</name>
    <dbReference type="NCBI Taxonomy" id="1105319"/>
    <lineage>
        <taxon>Eukaryota</taxon>
        <taxon>Fungi</taxon>
        <taxon>Dikarya</taxon>
        <taxon>Ascomycota</taxon>
        <taxon>Pezizomycotina</taxon>
        <taxon>Sordariomycetes</taxon>
        <taxon>Hypocreomycetidae</taxon>
        <taxon>Hypocreales</taxon>
        <taxon>Clavicipitaceae</taxon>
        <taxon>Conoideocrella</taxon>
    </lineage>
</organism>